<evidence type="ECO:0000256" key="1">
    <source>
        <dbReference type="SAM" id="MobiDB-lite"/>
    </source>
</evidence>
<dbReference type="Proteomes" id="UP000807353">
    <property type="component" value="Unassembled WGS sequence"/>
</dbReference>
<dbReference type="OrthoDB" id="3067694at2759"/>
<accession>A0A9P5Y8C8</accession>
<dbReference type="EMBL" id="MU150257">
    <property type="protein sequence ID" value="KAF9464022.1"/>
    <property type="molecule type" value="Genomic_DNA"/>
</dbReference>
<proteinExistence type="predicted"/>
<dbReference type="AlphaFoldDB" id="A0A9P5Y8C8"/>
<name>A0A9P5Y8C8_9AGAR</name>
<protein>
    <submittedName>
        <fullName evidence="2">Uncharacterized protein</fullName>
    </submittedName>
</protein>
<keyword evidence="3" id="KW-1185">Reference proteome</keyword>
<gene>
    <name evidence="2" type="ORF">BDZ94DRAFT_1162755</name>
</gene>
<organism evidence="2 3">
    <name type="scientific">Collybia nuda</name>
    <dbReference type="NCBI Taxonomy" id="64659"/>
    <lineage>
        <taxon>Eukaryota</taxon>
        <taxon>Fungi</taxon>
        <taxon>Dikarya</taxon>
        <taxon>Basidiomycota</taxon>
        <taxon>Agaricomycotina</taxon>
        <taxon>Agaricomycetes</taxon>
        <taxon>Agaricomycetidae</taxon>
        <taxon>Agaricales</taxon>
        <taxon>Tricholomatineae</taxon>
        <taxon>Clitocybaceae</taxon>
        <taxon>Collybia</taxon>
    </lineage>
</organism>
<evidence type="ECO:0000313" key="2">
    <source>
        <dbReference type="EMBL" id="KAF9464022.1"/>
    </source>
</evidence>
<feature type="region of interest" description="Disordered" evidence="1">
    <location>
        <begin position="69"/>
        <end position="90"/>
    </location>
</feature>
<comment type="caution">
    <text evidence="2">The sequence shown here is derived from an EMBL/GenBank/DDBJ whole genome shotgun (WGS) entry which is preliminary data.</text>
</comment>
<evidence type="ECO:0000313" key="3">
    <source>
        <dbReference type="Proteomes" id="UP000807353"/>
    </source>
</evidence>
<sequence>MAICVSCIYTTASFLSNAPERSIIQHYIAGIFHSQEWERFCSFLTMVFGKSELHAQLAADALSFSTKAAPKKNNSRSPGPKGMFNQYSSPSKTEVNQSIEFILFPILKLTDDTVPVYDGHKVDFDPSTHLQRIHELFPDFEGEVPQGSFSVVGYTTSVYSGKENQSHISCNVQWVIVLGTPQ</sequence>
<reference evidence="2" key="1">
    <citation type="submission" date="2020-11" db="EMBL/GenBank/DDBJ databases">
        <authorList>
            <consortium name="DOE Joint Genome Institute"/>
            <person name="Ahrendt S."/>
            <person name="Riley R."/>
            <person name="Andreopoulos W."/>
            <person name="Labutti K."/>
            <person name="Pangilinan J."/>
            <person name="Ruiz-Duenas F.J."/>
            <person name="Barrasa J.M."/>
            <person name="Sanchez-Garcia M."/>
            <person name="Camarero S."/>
            <person name="Miyauchi S."/>
            <person name="Serrano A."/>
            <person name="Linde D."/>
            <person name="Babiker R."/>
            <person name="Drula E."/>
            <person name="Ayuso-Fernandez I."/>
            <person name="Pacheco R."/>
            <person name="Padilla G."/>
            <person name="Ferreira P."/>
            <person name="Barriuso J."/>
            <person name="Kellner H."/>
            <person name="Castanera R."/>
            <person name="Alfaro M."/>
            <person name="Ramirez L."/>
            <person name="Pisabarro A.G."/>
            <person name="Kuo A."/>
            <person name="Tritt A."/>
            <person name="Lipzen A."/>
            <person name="He G."/>
            <person name="Yan M."/>
            <person name="Ng V."/>
            <person name="Cullen D."/>
            <person name="Martin F."/>
            <person name="Rosso M.-N."/>
            <person name="Henrissat B."/>
            <person name="Hibbett D."/>
            <person name="Martinez A.T."/>
            <person name="Grigoriev I.V."/>
        </authorList>
    </citation>
    <scope>NUCLEOTIDE SEQUENCE</scope>
    <source>
        <strain evidence="2">CBS 247.69</strain>
    </source>
</reference>